<keyword evidence="1" id="KW-0472">Membrane</keyword>
<evidence type="ECO:0008006" key="4">
    <source>
        <dbReference type="Google" id="ProtNLM"/>
    </source>
</evidence>
<feature type="transmembrane region" description="Helical" evidence="1">
    <location>
        <begin position="199"/>
        <end position="218"/>
    </location>
</feature>
<feature type="transmembrane region" description="Helical" evidence="1">
    <location>
        <begin position="131"/>
        <end position="151"/>
    </location>
</feature>
<evidence type="ECO:0000256" key="1">
    <source>
        <dbReference type="SAM" id="Phobius"/>
    </source>
</evidence>
<proteinExistence type="predicted"/>
<dbReference type="AlphaFoldDB" id="A0AB37UKB4"/>
<organism evidence="2 3">
    <name type="scientific">Chroococcidiopsis cubana SAG 39.79</name>
    <dbReference type="NCBI Taxonomy" id="388085"/>
    <lineage>
        <taxon>Bacteria</taxon>
        <taxon>Bacillati</taxon>
        <taxon>Cyanobacteriota</taxon>
        <taxon>Cyanophyceae</taxon>
        <taxon>Chroococcidiopsidales</taxon>
        <taxon>Chroococcidiopsidaceae</taxon>
        <taxon>Chroococcidiopsis</taxon>
    </lineage>
</organism>
<reference evidence="2 3" key="1">
    <citation type="journal article" date="2019" name="Genome Biol. Evol.">
        <title>Day and night: Metabolic profiles and evolutionary relationships of six axenic non-marine cyanobacteria.</title>
        <authorList>
            <person name="Will S.E."/>
            <person name="Henke P."/>
            <person name="Boedeker C."/>
            <person name="Huang S."/>
            <person name="Brinkmann H."/>
            <person name="Rohde M."/>
            <person name="Jarek M."/>
            <person name="Friedl T."/>
            <person name="Seufert S."/>
            <person name="Schumacher M."/>
            <person name="Overmann J."/>
            <person name="Neumann-Schaal M."/>
            <person name="Petersen J."/>
        </authorList>
    </citation>
    <scope>NUCLEOTIDE SEQUENCE [LARGE SCALE GENOMIC DNA]</scope>
    <source>
        <strain evidence="2 3">SAG 39.79</strain>
    </source>
</reference>
<comment type="caution">
    <text evidence="2">The sequence shown here is derived from an EMBL/GenBank/DDBJ whole genome shotgun (WGS) entry which is preliminary data.</text>
</comment>
<feature type="transmembrane region" description="Helical" evidence="1">
    <location>
        <begin position="167"/>
        <end position="187"/>
    </location>
</feature>
<dbReference type="EMBL" id="RSCK01000020">
    <property type="protein sequence ID" value="RUT11859.1"/>
    <property type="molecule type" value="Genomic_DNA"/>
</dbReference>
<feature type="transmembrane region" description="Helical" evidence="1">
    <location>
        <begin position="57"/>
        <end position="81"/>
    </location>
</feature>
<accession>A0AB37UKB4</accession>
<feature type="transmembrane region" description="Helical" evidence="1">
    <location>
        <begin position="20"/>
        <end position="37"/>
    </location>
</feature>
<dbReference type="PANTHER" id="PTHR36009">
    <property type="match status" value="1"/>
</dbReference>
<evidence type="ECO:0000313" key="3">
    <source>
        <dbReference type="Proteomes" id="UP000282574"/>
    </source>
</evidence>
<evidence type="ECO:0000313" key="2">
    <source>
        <dbReference type="EMBL" id="RUT11859.1"/>
    </source>
</evidence>
<sequence>MLFSSFTLHTYLMMSRKIGFWLLWLGFITYAFVFAPPDQPNTLELITNLSTGKWAGINPLIVSIFNLMGVFPLIYSCLLFIDGRGQKIPAWIFATISMGVGAFALLPYLALRQPNPTFPGQKNLLLKLLDARLTGVVLSIGAIALVAYGLGKGDWADFLQQWQTSRFIHVMSLDFCLLCVLFPALLGDDMARRGMNNSVIFWLTALIPLFGSLGYLCVRPPLPEDSSAIASQQVVT</sequence>
<keyword evidence="1" id="KW-1133">Transmembrane helix</keyword>
<dbReference type="Proteomes" id="UP000282574">
    <property type="component" value="Unassembled WGS sequence"/>
</dbReference>
<gene>
    <name evidence="2" type="ORF">DSM107010_28650</name>
</gene>
<feature type="transmembrane region" description="Helical" evidence="1">
    <location>
        <begin position="88"/>
        <end position="111"/>
    </location>
</feature>
<protein>
    <recommendedName>
        <fullName evidence="4">DUF2834 domain-containing protein</fullName>
    </recommendedName>
</protein>
<keyword evidence="3" id="KW-1185">Reference proteome</keyword>
<keyword evidence="1" id="KW-0812">Transmembrane</keyword>
<dbReference type="PANTHER" id="PTHR36009:SF3">
    <property type="entry name" value="TRANSMEMBRANE PROTEIN"/>
    <property type="match status" value="1"/>
</dbReference>
<name>A0AB37UKB4_9CYAN</name>